<dbReference type="AlphaFoldDB" id="A0AA39J662"/>
<feature type="region of interest" description="Disordered" evidence="1">
    <location>
        <begin position="219"/>
        <end position="245"/>
    </location>
</feature>
<keyword evidence="3" id="KW-1185">Reference proteome</keyword>
<evidence type="ECO:0000256" key="1">
    <source>
        <dbReference type="SAM" id="MobiDB-lite"/>
    </source>
</evidence>
<gene>
    <name evidence="2" type="ORF">EV421DRAFT_1740162</name>
</gene>
<dbReference type="EMBL" id="JAUEPT010000062">
    <property type="protein sequence ID" value="KAK0435504.1"/>
    <property type="molecule type" value="Genomic_DNA"/>
</dbReference>
<organism evidence="2 3">
    <name type="scientific">Armillaria borealis</name>
    <dbReference type="NCBI Taxonomy" id="47425"/>
    <lineage>
        <taxon>Eukaryota</taxon>
        <taxon>Fungi</taxon>
        <taxon>Dikarya</taxon>
        <taxon>Basidiomycota</taxon>
        <taxon>Agaricomycotina</taxon>
        <taxon>Agaricomycetes</taxon>
        <taxon>Agaricomycetidae</taxon>
        <taxon>Agaricales</taxon>
        <taxon>Marasmiineae</taxon>
        <taxon>Physalacriaceae</taxon>
        <taxon>Armillaria</taxon>
    </lineage>
</organism>
<protein>
    <submittedName>
        <fullName evidence="2">Uncharacterized protein</fullName>
    </submittedName>
</protein>
<accession>A0AA39J662</accession>
<dbReference type="Proteomes" id="UP001175226">
    <property type="component" value="Unassembled WGS sequence"/>
</dbReference>
<reference evidence="2" key="1">
    <citation type="submission" date="2023-06" db="EMBL/GenBank/DDBJ databases">
        <authorList>
            <consortium name="Lawrence Berkeley National Laboratory"/>
            <person name="Ahrendt S."/>
            <person name="Sahu N."/>
            <person name="Indic B."/>
            <person name="Wong-Bajracharya J."/>
            <person name="Merenyi Z."/>
            <person name="Ke H.-M."/>
            <person name="Monk M."/>
            <person name="Kocsube S."/>
            <person name="Drula E."/>
            <person name="Lipzen A."/>
            <person name="Balint B."/>
            <person name="Henrissat B."/>
            <person name="Andreopoulos B."/>
            <person name="Martin F.M."/>
            <person name="Harder C.B."/>
            <person name="Rigling D."/>
            <person name="Ford K.L."/>
            <person name="Foster G.D."/>
            <person name="Pangilinan J."/>
            <person name="Papanicolaou A."/>
            <person name="Barry K."/>
            <person name="LaButti K."/>
            <person name="Viragh M."/>
            <person name="Koriabine M."/>
            <person name="Yan M."/>
            <person name="Riley R."/>
            <person name="Champramary S."/>
            <person name="Plett K.L."/>
            <person name="Tsai I.J."/>
            <person name="Slot J."/>
            <person name="Sipos G."/>
            <person name="Plett J."/>
            <person name="Nagy L.G."/>
            <person name="Grigoriev I.V."/>
        </authorList>
    </citation>
    <scope>NUCLEOTIDE SEQUENCE</scope>
    <source>
        <strain evidence="2">FPL87.14</strain>
    </source>
</reference>
<sequence length="245" mass="28185">MFMATPLQTRDLMNQIITNGVEHWKVTDELKKTLINYSKALICSSTITSYAGDCKKYILVYFLTALRMNHVKDLPSSDDLISMRALVLEISQQLSVACNWIKKKVHRIPHSVGYYWDLFFSSNSRVLYCWHIIHGNHKAQDFWPNVDAGLEKLRAEGDLKFVIQFTDGRHSALDICYKDNIKKYGDPAMSGFSFRELDSSTDNWVRTINDLVPHIKLNSHGVKHTHDQDDDDNEEEESINGDGED</sequence>
<comment type="caution">
    <text evidence="2">The sequence shown here is derived from an EMBL/GenBank/DDBJ whole genome shotgun (WGS) entry which is preliminary data.</text>
</comment>
<evidence type="ECO:0000313" key="2">
    <source>
        <dbReference type="EMBL" id="KAK0435504.1"/>
    </source>
</evidence>
<evidence type="ECO:0000313" key="3">
    <source>
        <dbReference type="Proteomes" id="UP001175226"/>
    </source>
</evidence>
<name>A0AA39J662_9AGAR</name>
<feature type="compositionally biased region" description="Acidic residues" evidence="1">
    <location>
        <begin position="228"/>
        <end position="245"/>
    </location>
</feature>
<proteinExistence type="predicted"/>